<accession>A0ABT1BRL9</accession>
<evidence type="ECO:0000313" key="9">
    <source>
        <dbReference type="Proteomes" id="UP001204851"/>
    </source>
</evidence>
<evidence type="ECO:0000256" key="4">
    <source>
        <dbReference type="ARBA" id="ARBA00023110"/>
    </source>
</evidence>
<comment type="similarity">
    <text evidence="2">Belongs to the PpiC/parvulin rotamase family.</text>
</comment>
<evidence type="ECO:0000256" key="6">
    <source>
        <dbReference type="SAM" id="SignalP"/>
    </source>
</evidence>
<feature type="region of interest" description="Disordered" evidence="5">
    <location>
        <begin position="284"/>
        <end position="308"/>
    </location>
</feature>
<dbReference type="Pfam" id="PF13145">
    <property type="entry name" value="Rotamase_2"/>
    <property type="match status" value="1"/>
</dbReference>
<dbReference type="PROSITE" id="PS51257">
    <property type="entry name" value="PROKAR_LIPOPROTEIN"/>
    <property type="match status" value="1"/>
</dbReference>
<dbReference type="SUPFAM" id="SSF109998">
    <property type="entry name" value="Triger factor/SurA peptide-binding domain-like"/>
    <property type="match status" value="1"/>
</dbReference>
<protein>
    <recommendedName>
        <fullName evidence="3">peptidylprolyl isomerase</fullName>
        <ecNumber evidence="3">5.2.1.8</ecNumber>
    </recommendedName>
</protein>
<evidence type="ECO:0000256" key="1">
    <source>
        <dbReference type="ARBA" id="ARBA00000971"/>
    </source>
</evidence>
<evidence type="ECO:0000256" key="3">
    <source>
        <dbReference type="ARBA" id="ARBA00013194"/>
    </source>
</evidence>
<dbReference type="Gene3D" id="1.10.8.1040">
    <property type="match status" value="1"/>
</dbReference>
<feature type="chain" id="PRO_5047529283" description="peptidylprolyl isomerase" evidence="6">
    <location>
        <begin position="25"/>
        <end position="323"/>
    </location>
</feature>
<dbReference type="EMBL" id="JAMXMC010000013">
    <property type="protein sequence ID" value="MCO5978873.1"/>
    <property type="molecule type" value="Genomic_DNA"/>
</dbReference>
<feature type="signal peptide" evidence="6">
    <location>
        <begin position="1"/>
        <end position="24"/>
    </location>
</feature>
<dbReference type="PANTHER" id="PTHR47245:SF2">
    <property type="entry name" value="PEPTIDYL-PROLYL CIS-TRANS ISOMERASE HP_0175-RELATED"/>
    <property type="match status" value="1"/>
</dbReference>
<feature type="domain" description="PpiC" evidence="7">
    <location>
        <begin position="125"/>
        <end position="244"/>
    </location>
</feature>
<dbReference type="Pfam" id="PF13624">
    <property type="entry name" value="SurA_N_3"/>
    <property type="match status" value="1"/>
</dbReference>
<name>A0ABT1BRL9_9BURK</name>
<reference evidence="8 9" key="1">
    <citation type="submission" date="2022-06" db="EMBL/GenBank/DDBJ databases">
        <title>Ideonella sp. NS12-5 Genome sequencing and assembly.</title>
        <authorList>
            <person name="Jung Y."/>
        </authorList>
    </citation>
    <scope>NUCLEOTIDE SEQUENCE [LARGE SCALE GENOMIC DNA]</scope>
    <source>
        <strain evidence="8 9">NS12-5</strain>
    </source>
</reference>
<evidence type="ECO:0000256" key="2">
    <source>
        <dbReference type="ARBA" id="ARBA00007656"/>
    </source>
</evidence>
<dbReference type="RefSeq" id="WP_252771826.1">
    <property type="nucleotide sequence ID" value="NZ_JAMXMC010000013.1"/>
</dbReference>
<comment type="caution">
    <text evidence="8">The sequence shown here is derived from an EMBL/GenBank/DDBJ whole genome shotgun (WGS) entry which is preliminary data.</text>
</comment>
<keyword evidence="6" id="KW-0732">Signal</keyword>
<proteinExistence type="inferred from homology"/>
<dbReference type="InterPro" id="IPR027304">
    <property type="entry name" value="Trigger_fact/SurA_dom_sf"/>
</dbReference>
<dbReference type="InterPro" id="IPR000297">
    <property type="entry name" value="PPIase_PpiC"/>
</dbReference>
<dbReference type="NCBIfam" id="TIGR02925">
    <property type="entry name" value="cis_trans_EpsD"/>
    <property type="match status" value="1"/>
</dbReference>
<keyword evidence="4" id="KW-0697">Rotamase</keyword>
<dbReference type="EC" id="5.2.1.8" evidence="3"/>
<keyword evidence="9" id="KW-1185">Reference proteome</keyword>
<dbReference type="PANTHER" id="PTHR47245">
    <property type="entry name" value="PEPTIDYLPROLYL ISOMERASE"/>
    <property type="match status" value="1"/>
</dbReference>
<evidence type="ECO:0000313" key="8">
    <source>
        <dbReference type="EMBL" id="MCO5978873.1"/>
    </source>
</evidence>
<dbReference type="GO" id="GO:0003755">
    <property type="term" value="F:peptidyl-prolyl cis-trans isomerase activity"/>
    <property type="evidence" value="ECO:0007669"/>
    <property type="project" value="UniProtKB-EC"/>
</dbReference>
<evidence type="ECO:0000259" key="7">
    <source>
        <dbReference type="Pfam" id="PF13145"/>
    </source>
</evidence>
<keyword evidence="8" id="KW-0413">Isomerase</keyword>
<dbReference type="InterPro" id="IPR014274">
    <property type="entry name" value="PPIase_EpsD"/>
</dbReference>
<dbReference type="Proteomes" id="UP001204851">
    <property type="component" value="Unassembled WGS sequence"/>
</dbReference>
<comment type="catalytic activity">
    <reaction evidence="1">
        <text>[protein]-peptidylproline (omega=180) = [protein]-peptidylproline (omega=0)</text>
        <dbReference type="Rhea" id="RHEA:16237"/>
        <dbReference type="Rhea" id="RHEA-COMP:10747"/>
        <dbReference type="Rhea" id="RHEA-COMP:10748"/>
        <dbReference type="ChEBI" id="CHEBI:83833"/>
        <dbReference type="ChEBI" id="CHEBI:83834"/>
        <dbReference type="EC" id="5.2.1.8"/>
    </reaction>
</comment>
<sequence length="323" mass="34446">MKNQRSSCLTHLCVALAWSGVALLAGCGGHDGGATQVAAKVNGQELTVHQINFVLQQNPQLAAAVGSEGPRQVLDRLIDQEVTLQQAQAQKLDRDPNVVAAIEAAKRDILARAYMDRQLERVPAPTPQDVQAYFDSKPELFAQRQIYTLTEVQLTLPPEAVAELRTLLQSGKTAESLAQWAGSKQYRALVNHLVRPAEGLPLTMLPQLASAADGQGVMQMEGGLAHVFFVESRRAEPVTLEQARAAIQAAIVNERKRQAAVDEVRRLRGAAKVEYVGLFAASAPEGATGPRDTPPATMPVEAAGSAASAGLDDATLKKGLGLK</sequence>
<dbReference type="InterPro" id="IPR050245">
    <property type="entry name" value="PrsA_foldase"/>
</dbReference>
<organism evidence="8 9">
    <name type="scientific">Ideonella oryzae</name>
    <dbReference type="NCBI Taxonomy" id="2937441"/>
    <lineage>
        <taxon>Bacteria</taxon>
        <taxon>Pseudomonadati</taxon>
        <taxon>Pseudomonadota</taxon>
        <taxon>Betaproteobacteria</taxon>
        <taxon>Burkholderiales</taxon>
        <taxon>Sphaerotilaceae</taxon>
        <taxon>Ideonella</taxon>
    </lineage>
</organism>
<evidence type="ECO:0000256" key="5">
    <source>
        <dbReference type="SAM" id="MobiDB-lite"/>
    </source>
</evidence>
<gene>
    <name evidence="8" type="ORF">M0L44_19415</name>
</gene>